<sequence length="145" mass="16663">MEIHNEQFKILVRKKLLLNIISEILLIVGGILAIRPESNLTISLIGVVIFFIGFGIEIRALVLRNSKKYKKLQEEEDELTRMEQIVANVGLAMTIAGMIFIIALFIGAIVFLFVFTHSWTKVIFFVLAFELVTDLWDYFKLSQKE</sequence>
<evidence type="ECO:0000313" key="2">
    <source>
        <dbReference type="EMBL" id="EFG55210.1"/>
    </source>
</evidence>
<feature type="transmembrane region" description="Helical" evidence="1">
    <location>
        <begin position="40"/>
        <end position="62"/>
    </location>
</feature>
<keyword evidence="1" id="KW-1133">Transmembrane helix</keyword>
<evidence type="ECO:0000313" key="3">
    <source>
        <dbReference type="Proteomes" id="UP000004069"/>
    </source>
</evidence>
<protein>
    <submittedName>
        <fullName evidence="2">Uncharacterized protein</fullName>
    </submittedName>
</protein>
<feature type="transmembrane region" description="Helical" evidence="1">
    <location>
        <begin position="89"/>
        <end position="116"/>
    </location>
</feature>
<keyword evidence="1" id="KW-0812">Transmembrane</keyword>
<gene>
    <name evidence="2" type="ORF">HMPREF0493_1142</name>
</gene>
<dbReference type="Proteomes" id="UP000004069">
    <property type="component" value="Unassembled WGS sequence"/>
</dbReference>
<name>D4YUD1_9LACO</name>
<accession>D4YUD1</accession>
<dbReference type="AlphaFoldDB" id="D4YUD1"/>
<evidence type="ECO:0000256" key="1">
    <source>
        <dbReference type="SAM" id="Phobius"/>
    </source>
</evidence>
<proteinExistence type="predicted"/>
<keyword evidence="1" id="KW-0472">Membrane</keyword>
<feature type="transmembrane region" description="Helical" evidence="1">
    <location>
        <begin position="16"/>
        <end position="34"/>
    </location>
</feature>
<organism evidence="2 3">
    <name type="scientific">Lactobacillus amylolyticus DSM 11664</name>
    <dbReference type="NCBI Taxonomy" id="585524"/>
    <lineage>
        <taxon>Bacteria</taxon>
        <taxon>Bacillati</taxon>
        <taxon>Bacillota</taxon>
        <taxon>Bacilli</taxon>
        <taxon>Lactobacillales</taxon>
        <taxon>Lactobacillaceae</taxon>
        <taxon>Lactobacillus</taxon>
    </lineage>
</organism>
<dbReference type="OrthoDB" id="10004407at2"/>
<dbReference type="RefSeq" id="WP_006352293.1">
    <property type="nucleotide sequence ID" value="NZ_ADNY01000043.1"/>
</dbReference>
<comment type="caution">
    <text evidence="2">The sequence shown here is derived from an EMBL/GenBank/DDBJ whole genome shotgun (WGS) entry which is preliminary data.</text>
</comment>
<reference evidence="2 3" key="1">
    <citation type="submission" date="2010-04" db="EMBL/GenBank/DDBJ databases">
        <authorList>
            <person name="Muzny D."/>
            <person name="Qin X."/>
            <person name="Deng J."/>
            <person name="Jiang H."/>
            <person name="Liu Y."/>
            <person name="Qu J."/>
            <person name="Song X.-Z."/>
            <person name="Zhang L."/>
            <person name="Thornton R."/>
            <person name="Coyle M."/>
            <person name="Francisco L."/>
            <person name="Jackson L."/>
            <person name="Javaid M."/>
            <person name="Korchina V."/>
            <person name="Kovar C."/>
            <person name="Mata R."/>
            <person name="Mathew T."/>
            <person name="Ngo R."/>
            <person name="Nguyen L."/>
            <person name="Nguyen N."/>
            <person name="Okwuonu G."/>
            <person name="Ongeri F."/>
            <person name="Pham C."/>
            <person name="Simmons D."/>
            <person name="Wilczek-Boney K."/>
            <person name="Hale W."/>
            <person name="Jakkamsetti A."/>
            <person name="Pham P."/>
            <person name="Ruth R."/>
            <person name="San Lucas F."/>
            <person name="Warren J."/>
            <person name="Zhang J."/>
            <person name="Zhao Z."/>
            <person name="Zhou C."/>
            <person name="Zhu D."/>
            <person name="Lee S."/>
            <person name="Bess C."/>
            <person name="Blankenburg K."/>
            <person name="Forbes L."/>
            <person name="Fu Q."/>
            <person name="Gubbala S."/>
            <person name="Hirani K."/>
            <person name="Jayaseelan J.C."/>
            <person name="Lara F."/>
            <person name="Munidasa M."/>
            <person name="Palculict T."/>
            <person name="Patil S."/>
            <person name="Pu L.-L."/>
            <person name="Saada N."/>
            <person name="Tang L."/>
            <person name="Weissenberger G."/>
            <person name="Zhu Y."/>
            <person name="Hemphill L."/>
            <person name="Shang Y."/>
            <person name="Youmans B."/>
            <person name="Ayvaz T."/>
            <person name="Ross M."/>
            <person name="Santibanez J."/>
            <person name="Aqrawi P."/>
            <person name="Gross S."/>
            <person name="Joshi V."/>
            <person name="Fowler G."/>
            <person name="Nazareth L."/>
            <person name="Reid J."/>
            <person name="Worley K."/>
            <person name="Petrosino J."/>
            <person name="Highlander S."/>
            <person name="Gibbs R."/>
        </authorList>
    </citation>
    <scope>NUCLEOTIDE SEQUENCE [LARGE SCALE GENOMIC DNA]</scope>
    <source>
        <strain evidence="2 3">DSM 11664</strain>
    </source>
</reference>
<dbReference type="eggNOG" id="ENOG5030ASQ">
    <property type="taxonomic scope" value="Bacteria"/>
</dbReference>
<dbReference type="EMBL" id="ADNY01000043">
    <property type="protein sequence ID" value="EFG55210.1"/>
    <property type="molecule type" value="Genomic_DNA"/>
</dbReference>
<keyword evidence="3" id="KW-1185">Reference proteome</keyword>